<dbReference type="EMBL" id="CM004482">
    <property type="protein sequence ID" value="OCT63400.1"/>
    <property type="molecule type" value="Genomic_DNA"/>
</dbReference>
<dbReference type="FunFam" id="2.170.210.10:FF:000001">
    <property type="entry name" value="Non-homologous end-joining factor 1"/>
    <property type="match status" value="1"/>
</dbReference>
<evidence type="ECO:0000256" key="2">
    <source>
        <dbReference type="ARBA" id="ARBA00022763"/>
    </source>
</evidence>
<dbReference type="AlphaFoldDB" id="A0A974BYT9"/>
<dbReference type="Pfam" id="PF09302">
    <property type="entry name" value="XLF"/>
    <property type="match status" value="1"/>
</dbReference>
<reference evidence="10" key="1">
    <citation type="journal article" date="2016" name="Nature">
        <title>Genome evolution in the allotetraploid frog Xenopus laevis.</title>
        <authorList>
            <person name="Session A.M."/>
            <person name="Uno Y."/>
            <person name="Kwon T."/>
            <person name="Chapman J.A."/>
            <person name="Toyoda A."/>
            <person name="Takahashi S."/>
            <person name="Fukui A."/>
            <person name="Hikosaka A."/>
            <person name="Suzuki A."/>
            <person name="Kondo M."/>
            <person name="van Heeringen S.J."/>
            <person name="Quigley I."/>
            <person name="Heinz S."/>
            <person name="Ogino H."/>
            <person name="Ochi H."/>
            <person name="Hellsten U."/>
            <person name="Lyons J.B."/>
            <person name="Simakov O."/>
            <person name="Putnam N."/>
            <person name="Stites J."/>
            <person name="Kuroki Y."/>
            <person name="Tanaka T."/>
            <person name="Michiue T."/>
            <person name="Watanabe M."/>
            <person name="Bogdanovic O."/>
            <person name="Lister R."/>
            <person name="Georgiou G."/>
            <person name="Paranjpe S.S."/>
            <person name="van Kruijsbergen I."/>
            <person name="Shu S."/>
            <person name="Carlson J."/>
            <person name="Kinoshita T."/>
            <person name="Ohta Y."/>
            <person name="Mawaribuchi S."/>
            <person name="Jenkins J."/>
            <person name="Grimwood J."/>
            <person name="Schmutz J."/>
            <person name="Mitros T."/>
            <person name="Mozaffari S.V."/>
            <person name="Suzuki Y."/>
            <person name="Haramoto Y."/>
            <person name="Yamamoto T.S."/>
            <person name="Takagi C."/>
            <person name="Heald R."/>
            <person name="Miller K."/>
            <person name="Haudenschild C."/>
            <person name="Kitzman J."/>
            <person name="Nakayama T."/>
            <person name="Izutsu Y."/>
            <person name="Robert J."/>
            <person name="Fortriede J."/>
            <person name="Burns K."/>
            <person name="Lotay V."/>
            <person name="Karimi K."/>
            <person name="Yasuoka Y."/>
            <person name="Dichmann D.S."/>
            <person name="Flajnik M.F."/>
            <person name="Houston D.W."/>
            <person name="Shendure J."/>
            <person name="DuPasquier L."/>
            <person name="Vize P.D."/>
            <person name="Zorn A.M."/>
            <person name="Ito M."/>
            <person name="Marcotte E.M."/>
            <person name="Wallingford J.B."/>
            <person name="Ito Y."/>
            <person name="Asashima M."/>
            <person name="Ueno N."/>
            <person name="Matsuda Y."/>
            <person name="Veenstra G.J."/>
            <person name="Fujiyama A."/>
            <person name="Harland R.M."/>
            <person name="Taira M."/>
            <person name="Rokhsar D.S."/>
        </authorList>
    </citation>
    <scope>NUCLEOTIDE SEQUENCE [LARGE SCALE GENOMIC DNA]</scope>
    <source>
        <strain evidence="10">J</strain>
    </source>
</reference>
<sequence length="289" mass="32952">MDAQLLQLLWRSLRIADCTFLGKVCFTESSYALLLSDLSGMWCEEAEANIIQERVRELNKRLKAPVSSFLSYLSQIVFPLLNSRDNGQNVFSCHRSETQLLLQVNSQLSGLPFYLNFHCKEATISMRRTVDRSGFILTRLIPPEPIAHRNRIVRPYGRTIRLPPMLPNERIFESMATFRGHLKTEVFDELKFQKAFLVESRSVSHLTPAAAANFPLFSCWCLCWEGEYSSLYQFYGWHTAAKCGMRAPSGVQGHVPWCHCTPGSSATGSTFLSLRRTSHLQIKQRSILP</sequence>
<accession>A0A974BYT9</accession>
<dbReference type="Gene3D" id="2.170.210.10">
    <property type="entry name" value="DNA double-strand break repair and VJ recombination XRCC4, N-terminal"/>
    <property type="match status" value="1"/>
</dbReference>
<dbReference type="Proteomes" id="UP000694892">
    <property type="component" value="Chromosome 9_10L"/>
</dbReference>
<evidence type="ECO:0000259" key="8">
    <source>
        <dbReference type="Pfam" id="PF09302"/>
    </source>
</evidence>
<dbReference type="PANTHER" id="PTHR32235">
    <property type="entry name" value="NON-HOMOLOGOUS END-JOINING FACTOR 1"/>
    <property type="match status" value="1"/>
</dbReference>
<gene>
    <name evidence="9" type="ORF">XELAEV_18044496mg</name>
</gene>
<organism evidence="9 10">
    <name type="scientific">Xenopus laevis</name>
    <name type="common">African clawed frog</name>
    <dbReference type="NCBI Taxonomy" id="8355"/>
    <lineage>
        <taxon>Eukaryota</taxon>
        <taxon>Metazoa</taxon>
        <taxon>Chordata</taxon>
        <taxon>Craniata</taxon>
        <taxon>Vertebrata</taxon>
        <taxon>Euteleostomi</taxon>
        <taxon>Amphibia</taxon>
        <taxon>Batrachia</taxon>
        <taxon>Anura</taxon>
        <taxon>Pipoidea</taxon>
        <taxon>Pipidae</taxon>
        <taxon>Xenopodinae</taxon>
        <taxon>Xenopus</taxon>
        <taxon>Xenopus</taxon>
    </lineage>
</organism>
<dbReference type="GO" id="GO:0032807">
    <property type="term" value="C:DNA ligase IV complex"/>
    <property type="evidence" value="ECO:0007669"/>
    <property type="project" value="TreeGrafter"/>
</dbReference>
<keyword evidence="4" id="KW-0234">DNA repair</keyword>
<evidence type="ECO:0000256" key="6">
    <source>
        <dbReference type="ARBA" id="ARBA00025747"/>
    </source>
</evidence>
<dbReference type="InterPro" id="IPR038051">
    <property type="entry name" value="XRCC4-like_N_sf"/>
</dbReference>
<keyword evidence="5" id="KW-0539">Nucleus</keyword>
<dbReference type="PANTHER" id="PTHR32235:SF1">
    <property type="entry name" value="NON-HOMOLOGOUS END-JOINING FACTOR 1"/>
    <property type="match status" value="1"/>
</dbReference>
<comment type="subcellular location">
    <subcellularLocation>
        <location evidence="1">Nucleus</location>
    </subcellularLocation>
</comment>
<evidence type="ECO:0000313" key="9">
    <source>
        <dbReference type="EMBL" id="OCT63400.1"/>
    </source>
</evidence>
<comment type="similarity">
    <text evidence="6">Belongs to the XRCC4-XLF family. XLF subfamily.</text>
</comment>
<dbReference type="CDD" id="cd22285">
    <property type="entry name" value="HD_XLF_N"/>
    <property type="match status" value="1"/>
</dbReference>
<dbReference type="InterPro" id="IPR015381">
    <property type="entry name" value="XLF-like_N"/>
</dbReference>
<protein>
    <recommendedName>
        <fullName evidence="7">Non-homologous end-joining factor 1</fullName>
    </recommendedName>
</protein>
<feature type="domain" description="XLF-like N-terminal" evidence="8">
    <location>
        <begin position="10"/>
        <end position="120"/>
    </location>
</feature>
<evidence type="ECO:0000256" key="1">
    <source>
        <dbReference type="ARBA" id="ARBA00004123"/>
    </source>
</evidence>
<evidence type="ECO:0000256" key="7">
    <source>
        <dbReference type="ARBA" id="ARBA00044529"/>
    </source>
</evidence>
<keyword evidence="2" id="KW-0227">DNA damage</keyword>
<dbReference type="GO" id="GO:0045027">
    <property type="term" value="F:DNA end binding"/>
    <property type="evidence" value="ECO:0007669"/>
    <property type="project" value="TreeGrafter"/>
</dbReference>
<proteinExistence type="inferred from homology"/>
<evidence type="ECO:0000256" key="4">
    <source>
        <dbReference type="ARBA" id="ARBA00023204"/>
    </source>
</evidence>
<dbReference type="InterPro" id="IPR052287">
    <property type="entry name" value="NHEJ_factor"/>
</dbReference>
<evidence type="ECO:0000256" key="3">
    <source>
        <dbReference type="ARBA" id="ARBA00023125"/>
    </source>
</evidence>
<evidence type="ECO:0000313" key="10">
    <source>
        <dbReference type="Proteomes" id="UP000694892"/>
    </source>
</evidence>
<keyword evidence="3" id="KW-0238">DNA-binding</keyword>
<name>A0A974BYT9_XENLA</name>
<dbReference type="GO" id="GO:0006303">
    <property type="term" value="P:double-strand break repair via nonhomologous end joining"/>
    <property type="evidence" value="ECO:0007669"/>
    <property type="project" value="TreeGrafter"/>
</dbReference>
<evidence type="ECO:0000256" key="5">
    <source>
        <dbReference type="ARBA" id="ARBA00023242"/>
    </source>
</evidence>